<keyword evidence="1" id="KW-0812">Transmembrane</keyword>
<protein>
    <recommendedName>
        <fullName evidence="4">Cytochrome c oxidase polypeptide IV</fullName>
    </recommendedName>
</protein>
<keyword evidence="1" id="KW-0472">Membrane</keyword>
<feature type="transmembrane region" description="Helical" evidence="1">
    <location>
        <begin position="37"/>
        <end position="64"/>
    </location>
</feature>
<sequence>MSEHAENTEVAETVATVPPVGEEIHMPAHSILPLLNAAALAGAIVCITLSWVLVAFFGVAFLATTIRWVADVRRDIAELPLDHSHH</sequence>
<name>A0A9X3N5P8_9ACTN</name>
<gene>
    <name evidence="2" type="ORF">OJ997_06360</name>
</gene>
<dbReference type="Gene3D" id="1.10.287.70">
    <property type="match status" value="1"/>
</dbReference>
<reference evidence="2" key="1">
    <citation type="submission" date="2022-10" db="EMBL/GenBank/DDBJ databases">
        <title>The WGS of Solirubrobacter phytolaccae KCTC 29190.</title>
        <authorList>
            <person name="Jiang Z."/>
        </authorList>
    </citation>
    <scope>NUCLEOTIDE SEQUENCE</scope>
    <source>
        <strain evidence="2">KCTC 29190</strain>
    </source>
</reference>
<dbReference type="Proteomes" id="UP001147653">
    <property type="component" value="Unassembled WGS sequence"/>
</dbReference>
<organism evidence="2 3">
    <name type="scientific">Solirubrobacter phytolaccae</name>
    <dbReference type="NCBI Taxonomy" id="1404360"/>
    <lineage>
        <taxon>Bacteria</taxon>
        <taxon>Bacillati</taxon>
        <taxon>Actinomycetota</taxon>
        <taxon>Thermoleophilia</taxon>
        <taxon>Solirubrobacterales</taxon>
        <taxon>Solirubrobacteraceae</taxon>
        <taxon>Solirubrobacter</taxon>
    </lineage>
</organism>
<dbReference type="EMBL" id="JAPDDP010000008">
    <property type="protein sequence ID" value="MDA0179911.1"/>
    <property type="molecule type" value="Genomic_DNA"/>
</dbReference>
<accession>A0A9X3N5P8</accession>
<evidence type="ECO:0000256" key="1">
    <source>
        <dbReference type="SAM" id="Phobius"/>
    </source>
</evidence>
<keyword evidence="3" id="KW-1185">Reference proteome</keyword>
<dbReference type="RefSeq" id="WP_270024221.1">
    <property type="nucleotide sequence ID" value="NZ_JAPDDP010000008.1"/>
</dbReference>
<keyword evidence="1" id="KW-1133">Transmembrane helix</keyword>
<evidence type="ECO:0008006" key="4">
    <source>
        <dbReference type="Google" id="ProtNLM"/>
    </source>
</evidence>
<dbReference type="AlphaFoldDB" id="A0A9X3N5P8"/>
<evidence type="ECO:0000313" key="2">
    <source>
        <dbReference type="EMBL" id="MDA0179911.1"/>
    </source>
</evidence>
<comment type="caution">
    <text evidence="2">The sequence shown here is derived from an EMBL/GenBank/DDBJ whole genome shotgun (WGS) entry which is preliminary data.</text>
</comment>
<proteinExistence type="predicted"/>
<evidence type="ECO:0000313" key="3">
    <source>
        <dbReference type="Proteomes" id="UP001147653"/>
    </source>
</evidence>